<dbReference type="InterPro" id="IPR046244">
    <property type="entry name" value="DUF6277"/>
</dbReference>
<dbReference type="RefSeq" id="WP_009051537.1">
    <property type="nucleotide sequence ID" value="NZ_CM001490.1"/>
</dbReference>
<protein>
    <submittedName>
        <fullName evidence="1">Uncharacterized protein</fullName>
    </submittedName>
</protein>
<proteinExistence type="predicted"/>
<evidence type="ECO:0000313" key="1">
    <source>
        <dbReference type="EMBL" id="EIM18740.1"/>
    </source>
</evidence>
<dbReference type="Pfam" id="PF19793">
    <property type="entry name" value="DUF6277"/>
    <property type="match status" value="1"/>
</dbReference>
<evidence type="ECO:0000313" key="2">
    <source>
        <dbReference type="Proteomes" id="UP000003790"/>
    </source>
</evidence>
<dbReference type="AlphaFoldDB" id="A0AB33X088"/>
<accession>A0AB33X088</accession>
<sequence length="117" mass="12623">MLDQAKVLEAMQSAVNMGHRSSASLGDSFVQGASKMQMSGSDAARSVLNHVTQSSDTMLGSMKGIFKGLQDDLTSHQTMQAQEQPKDADVNMSDLRDTIAKGLPSEMADFFSKLPRL</sequence>
<reference evidence="1 2" key="1">
    <citation type="journal article" date="2012" name="PLoS Genet.">
        <title>Comparative Genomics of Plant-Associated Pseudomonas spp.: Insights into Diversity and Inheritance of Traits Involved in Multitrophic Interactions.</title>
        <authorList>
            <person name="Loper J.E."/>
            <person name="Hassan K.A."/>
            <person name="Mavrodi D.V."/>
            <person name="Davis E.W.II."/>
            <person name="Lim C.K."/>
            <person name="Shaffer B.T."/>
            <person name="Elbourne L.D."/>
            <person name="Stockwell V.O."/>
            <person name="Hartney S.L."/>
            <person name="Breakwell K."/>
            <person name="Henkels M.D."/>
            <person name="Tetu S.G."/>
            <person name="Rangel L.I."/>
            <person name="Kidarsa T.A."/>
            <person name="Wilson N.L."/>
            <person name="van de Mortel J.E."/>
            <person name="Song C."/>
            <person name="Blumhagen R."/>
            <person name="Radune D."/>
            <person name="Hostetler J.B."/>
            <person name="Brinkac L.M."/>
            <person name="Durkin A.S."/>
            <person name="Kluepfel D.A."/>
            <person name="Wechter W.P."/>
            <person name="Anderson A.J."/>
            <person name="Kim Y.C."/>
            <person name="Pierson L.S.III."/>
            <person name="Pierson E.A."/>
            <person name="Lindow S.E."/>
            <person name="Kobayashi D.Y."/>
            <person name="Raaijmakers J.M."/>
            <person name="Weller D.M."/>
            <person name="Thomashow L.S."/>
            <person name="Allen A.E."/>
            <person name="Paulsen I.T."/>
        </authorList>
    </citation>
    <scope>NUCLEOTIDE SEQUENCE [LARGE SCALE GENOMIC DNA]</scope>
    <source>
        <strain evidence="1 2">O6</strain>
    </source>
</reference>
<dbReference type="EMBL" id="AHOT01000001">
    <property type="protein sequence ID" value="EIM18740.1"/>
    <property type="molecule type" value="Genomic_DNA"/>
</dbReference>
<gene>
    <name evidence="1" type="ORF">PchlO6_6111</name>
</gene>
<comment type="caution">
    <text evidence="1">The sequence shown here is derived from an EMBL/GenBank/DDBJ whole genome shotgun (WGS) entry which is preliminary data.</text>
</comment>
<name>A0AB33X088_9PSED</name>
<organism evidence="1 2">
    <name type="scientific">Pseudomonas chlororaphis O6</name>
    <dbReference type="NCBI Taxonomy" id="1037915"/>
    <lineage>
        <taxon>Bacteria</taxon>
        <taxon>Pseudomonadati</taxon>
        <taxon>Pseudomonadota</taxon>
        <taxon>Gammaproteobacteria</taxon>
        <taxon>Pseudomonadales</taxon>
        <taxon>Pseudomonadaceae</taxon>
        <taxon>Pseudomonas</taxon>
    </lineage>
</organism>
<dbReference type="Proteomes" id="UP000003790">
    <property type="component" value="Chromosome"/>
</dbReference>